<gene>
    <name evidence="2" type="ORF">ACFY35_16885</name>
</gene>
<dbReference type="RefSeq" id="WP_157296918.1">
    <property type="nucleotide sequence ID" value="NZ_JBIAZU010000003.1"/>
</dbReference>
<comment type="caution">
    <text evidence="2">The sequence shown here is derived from an EMBL/GenBank/DDBJ whole genome shotgun (WGS) entry which is preliminary data.</text>
</comment>
<dbReference type="EMBL" id="JBIAZU010000003">
    <property type="protein sequence ID" value="MFF5291119.1"/>
    <property type="molecule type" value="Genomic_DNA"/>
</dbReference>
<keyword evidence="1" id="KW-1133">Transmembrane helix</keyword>
<dbReference type="Proteomes" id="UP001602245">
    <property type="component" value="Unassembled WGS sequence"/>
</dbReference>
<protein>
    <submittedName>
        <fullName evidence="2">DUF6232 family protein</fullName>
    </submittedName>
</protein>
<reference evidence="2 3" key="1">
    <citation type="submission" date="2024-10" db="EMBL/GenBank/DDBJ databases">
        <title>The Natural Products Discovery Center: Release of the First 8490 Sequenced Strains for Exploring Actinobacteria Biosynthetic Diversity.</title>
        <authorList>
            <person name="Kalkreuter E."/>
            <person name="Kautsar S.A."/>
            <person name="Yang D."/>
            <person name="Bader C.D."/>
            <person name="Teijaro C.N."/>
            <person name="Fluegel L."/>
            <person name="Davis C.M."/>
            <person name="Simpson J.R."/>
            <person name="Lauterbach L."/>
            <person name="Steele A.D."/>
            <person name="Gui C."/>
            <person name="Meng S."/>
            <person name="Li G."/>
            <person name="Viehrig K."/>
            <person name="Ye F."/>
            <person name="Su P."/>
            <person name="Kiefer A.F."/>
            <person name="Nichols A."/>
            <person name="Cepeda A.J."/>
            <person name="Yan W."/>
            <person name="Fan B."/>
            <person name="Jiang Y."/>
            <person name="Adhikari A."/>
            <person name="Zheng C.-J."/>
            <person name="Schuster L."/>
            <person name="Cowan T.M."/>
            <person name="Smanski M.J."/>
            <person name="Chevrette M.G."/>
            <person name="De Carvalho L.P.S."/>
            <person name="Shen B."/>
        </authorList>
    </citation>
    <scope>NUCLEOTIDE SEQUENCE [LARGE SCALE GENOMIC DNA]</scope>
    <source>
        <strain evidence="2 3">NPDC000087</strain>
    </source>
</reference>
<accession>A0ABW6WEN8</accession>
<sequence length="150" mass="16578">MSTSSASRRKPAFRVLYRGPGITVTSWHIHVDGLRIPVPELHHMTRCLTYRYPMVRVAAVTAGLELAIAVPIAAIFGSAMMIAAGLVSAGGMVIGVWGDSRRNPRYQEIQATLHGRRVVVFGTGDHQQFGFVWRALIRATEVNSELYPYD</sequence>
<keyword evidence="3" id="KW-1185">Reference proteome</keyword>
<organism evidence="2 3">
    <name type="scientific">Paractinoplanes globisporus</name>
    <dbReference type="NCBI Taxonomy" id="113565"/>
    <lineage>
        <taxon>Bacteria</taxon>
        <taxon>Bacillati</taxon>
        <taxon>Actinomycetota</taxon>
        <taxon>Actinomycetes</taxon>
        <taxon>Micromonosporales</taxon>
        <taxon>Micromonosporaceae</taxon>
        <taxon>Paractinoplanes</taxon>
    </lineage>
</organism>
<evidence type="ECO:0000256" key="1">
    <source>
        <dbReference type="SAM" id="Phobius"/>
    </source>
</evidence>
<evidence type="ECO:0000313" key="3">
    <source>
        <dbReference type="Proteomes" id="UP001602245"/>
    </source>
</evidence>
<feature type="transmembrane region" description="Helical" evidence="1">
    <location>
        <begin position="80"/>
        <end position="98"/>
    </location>
</feature>
<dbReference type="InterPro" id="IPR045629">
    <property type="entry name" value="DUF6232"/>
</dbReference>
<proteinExistence type="predicted"/>
<keyword evidence="1" id="KW-0472">Membrane</keyword>
<keyword evidence="1" id="KW-0812">Transmembrane</keyword>
<dbReference type="Pfam" id="PF19744">
    <property type="entry name" value="DUF6232"/>
    <property type="match status" value="1"/>
</dbReference>
<name>A0ABW6WEN8_9ACTN</name>
<evidence type="ECO:0000313" key="2">
    <source>
        <dbReference type="EMBL" id="MFF5291119.1"/>
    </source>
</evidence>
<feature type="transmembrane region" description="Helical" evidence="1">
    <location>
        <begin position="54"/>
        <end position="74"/>
    </location>
</feature>